<protein>
    <submittedName>
        <fullName evidence="2">LZ_Tnp_IS66 domain-containing protein</fullName>
    </submittedName>
</protein>
<reference evidence="1" key="1">
    <citation type="journal article" date="2013" name="Genetics">
        <title>The draft genome and transcriptome of Panagrellus redivivus are shaped by the harsh demands of a free-living lifestyle.</title>
        <authorList>
            <person name="Srinivasan J."/>
            <person name="Dillman A.R."/>
            <person name="Macchietto M.G."/>
            <person name="Heikkinen L."/>
            <person name="Lakso M."/>
            <person name="Fracchia K.M."/>
            <person name="Antoshechkin I."/>
            <person name="Mortazavi A."/>
            <person name="Wong G."/>
            <person name="Sternberg P.W."/>
        </authorList>
    </citation>
    <scope>NUCLEOTIDE SEQUENCE [LARGE SCALE GENOMIC DNA]</scope>
    <source>
        <strain evidence="1">MT8872</strain>
    </source>
</reference>
<dbReference type="AlphaFoldDB" id="A0A7E4ZQV0"/>
<keyword evidence="1" id="KW-1185">Reference proteome</keyword>
<reference evidence="2" key="2">
    <citation type="submission" date="2020-10" db="UniProtKB">
        <authorList>
            <consortium name="WormBaseParasite"/>
        </authorList>
    </citation>
    <scope>IDENTIFICATION</scope>
</reference>
<name>A0A7E4ZQV0_PANRE</name>
<evidence type="ECO:0000313" key="2">
    <source>
        <dbReference type="WBParaSite" id="Pan_g11988.t1"/>
    </source>
</evidence>
<organism evidence="1 2">
    <name type="scientific">Panagrellus redivivus</name>
    <name type="common">Microworm</name>
    <dbReference type="NCBI Taxonomy" id="6233"/>
    <lineage>
        <taxon>Eukaryota</taxon>
        <taxon>Metazoa</taxon>
        <taxon>Ecdysozoa</taxon>
        <taxon>Nematoda</taxon>
        <taxon>Chromadorea</taxon>
        <taxon>Rhabditida</taxon>
        <taxon>Tylenchina</taxon>
        <taxon>Panagrolaimomorpha</taxon>
        <taxon>Panagrolaimoidea</taxon>
        <taxon>Panagrolaimidae</taxon>
        <taxon>Panagrellus</taxon>
    </lineage>
</organism>
<dbReference type="WBParaSite" id="Pan_g11988.t1">
    <property type="protein sequence ID" value="Pan_g11988.t1"/>
    <property type="gene ID" value="Pan_g11988"/>
</dbReference>
<evidence type="ECO:0000313" key="1">
    <source>
        <dbReference type="Proteomes" id="UP000492821"/>
    </source>
</evidence>
<proteinExistence type="predicted"/>
<accession>A0A7E4ZQV0</accession>
<dbReference type="Proteomes" id="UP000492821">
    <property type="component" value="Unassembled WGS sequence"/>
</dbReference>
<sequence>MRSILVQIVTKVTVNGYALYDSMPLNSFLSRMESAIVELEKLVLLIRQMCFDGNAEASLLRKKLLAQSRMLSEKDQEIAYLNAEVDLLLQAIRNKDYTNDWYASDLPNETEFQKGKQFTSLPKLFGRLKKLFH</sequence>